<name>A0ABQ9G2S0_9NEOP</name>
<feature type="domain" description="Retrovirus-related Pol polyprotein from transposon TNT 1-94-like beta-barrel" evidence="1">
    <location>
        <begin position="1"/>
        <end position="68"/>
    </location>
</feature>
<organism evidence="2 3">
    <name type="scientific">Dryococelus australis</name>
    <dbReference type="NCBI Taxonomy" id="614101"/>
    <lineage>
        <taxon>Eukaryota</taxon>
        <taxon>Metazoa</taxon>
        <taxon>Ecdysozoa</taxon>
        <taxon>Arthropoda</taxon>
        <taxon>Hexapoda</taxon>
        <taxon>Insecta</taxon>
        <taxon>Pterygota</taxon>
        <taxon>Neoptera</taxon>
        <taxon>Polyneoptera</taxon>
        <taxon>Phasmatodea</taxon>
        <taxon>Verophasmatodea</taxon>
        <taxon>Anareolatae</taxon>
        <taxon>Phasmatidae</taxon>
        <taxon>Eurycanthinae</taxon>
        <taxon>Dryococelus</taxon>
    </lineage>
</organism>
<proteinExistence type="predicted"/>
<evidence type="ECO:0000313" key="2">
    <source>
        <dbReference type="EMBL" id="KAJ8865618.1"/>
    </source>
</evidence>
<reference evidence="2 3" key="1">
    <citation type="submission" date="2023-02" db="EMBL/GenBank/DDBJ databases">
        <title>LHISI_Scaffold_Assembly.</title>
        <authorList>
            <person name="Stuart O.P."/>
            <person name="Cleave R."/>
            <person name="Magrath M.J.L."/>
            <person name="Mikheyev A.S."/>
        </authorList>
    </citation>
    <scope>NUCLEOTIDE SEQUENCE [LARGE SCALE GENOMIC DNA]</scope>
    <source>
        <strain evidence="2">Daus_M_001</strain>
        <tissue evidence="2">Leg muscle</tissue>
    </source>
</reference>
<accession>A0ABQ9G2S0</accession>
<protein>
    <recommendedName>
        <fullName evidence="1">Retrovirus-related Pol polyprotein from transposon TNT 1-94-like beta-barrel domain-containing protein</fullName>
    </recommendedName>
</protein>
<gene>
    <name evidence="2" type="ORF">PR048_033138</name>
</gene>
<sequence length="177" mass="19866">MSNNYEWFRYYISINSRLTVRIGNDESVYVVGKGDINILSLDGHPSNILHVPKIKYNLFSVGAALDKGLKLESRSTVCKWLKNGYVVAVGEIKNKLYQKRFTVLKLSDEIIHADLCGPMAEKSTGGSLYYLLLKDNFSHWKGICLLKGKSGVATNIEDIFKKGAKHLTGCRQCRSCD</sequence>
<evidence type="ECO:0000313" key="3">
    <source>
        <dbReference type="Proteomes" id="UP001159363"/>
    </source>
</evidence>
<dbReference type="Proteomes" id="UP001159363">
    <property type="component" value="Chromosome 16"/>
</dbReference>
<dbReference type="Pfam" id="PF22936">
    <property type="entry name" value="Pol_BBD"/>
    <property type="match status" value="1"/>
</dbReference>
<keyword evidence="3" id="KW-1185">Reference proteome</keyword>
<dbReference type="EMBL" id="JARBHB010000017">
    <property type="protein sequence ID" value="KAJ8865618.1"/>
    <property type="molecule type" value="Genomic_DNA"/>
</dbReference>
<evidence type="ECO:0000259" key="1">
    <source>
        <dbReference type="Pfam" id="PF22936"/>
    </source>
</evidence>
<dbReference type="InterPro" id="IPR054722">
    <property type="entry name" value="PolX-like_BBD"/>
</dbReference>
<comment type="caution">
    <text evidence="2">The sequence shown here is derived from an EMBL/GenBank/DDBJ whole genome shotgun (WGS) entry which is preliminary data.</text>
</comment>